<feature type="domain" description="Cullin family profile" evidence="7">
    <location>
        <begin position="443"/>
        <end position="672"/>
    </location>
</feature>
<dbReference type="Pfam" id="PF26557">
    <property type="entry name" value="Cullin_AB"/>
    <property type="match status" value="1"/>
</dbReference>
<dbReference type="InterPro" id="IPR036390">
    <property type="entry name" value="WH_DNA-bd_sf"/>
</dbReference>
<dbReference type="InterPro" id="IPR036388">
    <property type="entry name" value="WH-like_DNA-bd_sf"/>
</dbReference>
<dbReference type="OMA" id="FGMGEDM"/>
<dbReference type="Proteomes" id="UP000218811">
    <property type="component" value="Unassembled WGS sequence"/>
</dbReference>
<dbReference type="SMART" id="SM00884">
    <property type="entry name" value="Cullin_Nedd8"/>
    <property type="match status" value="1"/>
</dbReference>
<keyword evidence="9" id="KW-1185">Reference proteome</keyword>
<evidence type="ECO:0000259" key="7">
    <source>
        <dbReference type="PROSITE" id="PS50069"/>
    </source>
</evidence>
<protein>
    <submittedName>
        <fullName evidence="8">Cullin-domain-containing protein</fullName>
    </submittedName>
</protein>
<dbReference type="EMBL" id="KB467831">
    <property type="protein sequence ID" value="PCH33173.1"/>
    <property type="molecule type" value="Genomic_DNA"/>
</dbReference>
<dbReference type="SUPFAM" id="SSF74788">
    <property type="entry name" value="Cullin repeat-like"/>
    <property type="match status" value="1"/>
</dbReference>
<evidence type="ECO:0000256" key="5">
    <source>
        <dbReference type="RuleBase" id="RU003829"/>
    </source>
</evidence>
<dbReference type="AlphaFoldDB" id="A0A2H3J059"/>
<evidence type="ECO:0000256" key="1">
    <source>
        <dbReference type="ARBA" id="ARBA00006019"/>
    </source>
</evidence>
<dbReference type="SUPFAM" id="SSF46785">
    <property type="entry name" value="Winged helix' DNA-binding domain"/>
    <property type="match status" value="1"/>
</dbReference>
<evidence type="ECO:0000256" key="2">
    <source>
        <dbReference type="ARBA" id="ARBA00022499"/>
    </source>
</evidence>
<dbReference type="InterPro" id="IPR045093">
    <property type="entry name" value="Cullin"/>
</dbReference>
<dbReference type="OrthoDB" id="27073at2759"/>
<dbReference type="Pfam" id="PF00888">
    <property type="entry name" value="Cullin"/>
    <property type="match status" value="1"/>
</dbReference>
<evidence type="ECO:0000256" key="4">
    <source>
        <dbReference type="PROSITE-ProRule" id="PRU00330"/>
    </source>
</evidence>
<organism evidence="8 9">
    <name type="scientific">Wolfiporia cocos (strain MD-104)</name>
    <name type="common">Brown rot fungus</name>
    <dbReference type="NCBI Taxonomy" id="742152"/>
    <lineage>
        <taxon>Eukaryota</taxon>
        <taxon>Fungi</taxon>
        <taxon>Dikarya</taxon>
        <taxon>Basidiomycota</taxon>
        <taxon>Agaricomycotina</taxon>
        <taxon>Agaricomycetes</taxon>
        <taxon>Polyporales</taxon>
        <taxon>Phaeolaceae</taxon>
        <taxon>Wolfiporia</taxon>
    </lineage>
</organism>
<evidence type="ECO:0000256" key="3">
    <source>
        <dbReference type="ARBA" id="ARBA00022843"/>
    </source>
</evidence>
<dbReference type="PANTHER" id="PTHR11932">
    <property type="entry name" value="CULLIN"/>
    <property type="match status" value="1"/>
</dbReference>
<keyword evidence="3" id="KW-0832">Ubl conjugation</keyword>
<dbReference type="InterPro" id="IPR016158">
    <property type="entry name" value="Cullin_homology"/>
</dbReference>
<reference evidence="8 9" key="1">
    <citation type="journal article" date="2012" name="Science">
        <title>The Paleozoic origin of enzymatic lignin decomposition reconstructed from 31 fungal genomes.</title>
        <authorList>
            <person name="Floudas D."/>
            <person name="Binder M."/>
            <person name="Riley R."/>
            <person name="Barry K."/>
            <person name="Blanchette R.A."/>
            <person name="Henrissat B."/>
            <person name="Martinez A.T."/>
            <person name="Otillar R."/>
            <person name="Spatafora J.W."/>
            <person name="Yadav J.S."/>
            <person name="Aerts A."/>
            <person name="Benoit I."/>
            <person name="Boyd A."/>
            <person name="Carlson A."/>
            <person name="Copeland A."/>
            <person name="Coutinho P.M."/>
            <person name="de Vries R.P."/>
            <person name="Ferreira P."/>
            <person name="Findley K."/>
            <person name="Foster B."/>
            <person name="Gaskell J."/>
            <person name="Glotzer D."/>
            <person name="Gorecki P."/>
            <person name="Heitman J."/>
            <person name="Hesse C."/>
            <person name="Hori C."/>
            <person name="Igarashi K."/>
            <person name="Jurgens J.A."/>
            <person name="Kallen N."/>
            <person name="Kersten P."/>
            <person name="Kohler A."/>
            <person name="Kuees U."/>
            <person name="Kumar T.K.A."/>
            <person name="Kuo A."/>
            <person name="LaButti K."/>
            <person name="Larrondo L.F."/>
            <person name="Lindquist E."/>
            <person name="Ling A."/>
            <person name="Lombard V."/>
            <person name="Lucas S."/>
            <person name="Lundell T."/>
            <person name="Martin R."/>
            <person name="McLaughlin D.J."/>
            <person name="Morgenstern I."/>
            <person name="Morin E."/>
            <person name="Murat C."/>
            <person name="Nagy L.G."/>
            <person name="Nolan M."/>
            <person name="Ohm R.A."/>
            <person name="Patyshakuliyeva A."/>
            <person name="Rokas A."/>
            <person name="Ruiz-Duenas F.J."/>
            <person name="Sabat G."/>
            <person name="Salamov A."/>
            <person name="Samejima M."/>
            <person name="Schmutz J."/>
            <person name="Slot J.C."/>
            <person name="St John F."/>
            <person name="Stenlid J."/>
            <person name="Sun H."/>
            <person name="Sun S."/>
            <person name="Syed K."/>
            <person name="Tsang A."/>
            <person name="Wiebenga A."/>
            <person name="Young D."/>
            <person name="Pisabarro A."/>
            <person name="Eastwood D.C."/>
            <person name="Martin F."/>
            <person name="Cullen D."/>
            <person name="Grigoriev I.V."/>
            <person name="Hibbett D.S."/>
        </authorList>
    </citation>
    <scope>NUCLEOTIDE SEQUENCE [LARGE SCALE GENOMIC DNA]</scope>
    <source>
        <strain evidence="8 9">MD-104</strain>
    </source>
</reference>
<evidence type="ECO:0000256" key="6">
    <source>
        <dbReference type="SAM" id="MobiDB-lite"/>
    </source>
</evidence>
<accession>A0A2H3J059</accession>
<dbReference type="GO" id="GO:0006511">
    <property type="term" value="P:ubiquitin-dependent protein catabolic process"/>
    <property type="evidence" value="ECO:0007669"/>
    <property type="project" value="InterPro"/>
</dbReference>
<dbReference type="Gene3D" id="1.20.1310.10">
    <property type="entry name" value="Cullin Repeats"/>
    <property type="match status" value="4"/>
</dbReference>
<dbReference type="Pfam" id="PF10557">
    <property type="entry name" value="Cullin_Nedd8"/>
    <property type="match status" value="1"/>
</dbReference>
<dbReference type="GO" id="GO:0031625">
    <property type="term" value="F:ubiquitin protein ligase binding"/>
    <property type="evidence" value="ECO:0007669"/>
    <property type="project" value="InterPro"/>
</dbReference>
<dbReference type="InterPro" id="IPR059120">
    <property type="entry name" value="Cullin-like_AB"/>
</dbReference>
<dbReference type="Gene3D" id="3.30.230.130">
    <property type="entry name" value="Cullin, Chain C, Domain 2"/>
    <property type="match status" value="1"/>
</dbReference>
<dbReference type="InterPro" id="IPR036317">
    <property type="entry name" value="Cullin_homology_sf"/>
</dbReference>
<comment type="similarity">
    <text evidence="1 4 5">Belongs to the cullin family.</text>
</comment>
<dbReference type="InterPro" id="IPR016159">
    <property type="entry name" value="Cullin_repeat-like_dom_sf"/>
</dbReference>
<feature type="region of interest" description="Disordered" evidence="6">
    <location>
        <begin position="391"/>
        <end position="419"/>
    </location>
</feature>
<dbReference type="STRING" id="742152.A0A2H3J059"/>
<sequence>MADVFTILSLPQTSNAFLVSPTDRKGVIESGNRATPPRAVDGGARININVLGPPIQSTRNFKDEDLALVRRSIRTLLTKNGVDALPATYEHIYRACRAVVCVHTLGEGLYGNVKMELEQCVGGLARDLLQDRRGDAEWLLPFIDVCSWFEKRVGILQSVLTYLDRVYVTSKRDLFSIKQLAYDLFAQRIFESANIAQRLQVGIKAWVDWERTNGSAHPLRGHIPALIRQLKSHGQYVPAFETFYIGLTRSFYTAESAELAVTLKDKAEDFLQHCGKRCSEEDQRVQDLLPEASRAEVLGTTKRALLLGRLEWLAQNALGLLMDAKKEGNLKKMYRLYAEVGALKVLCAAFKQHVQLTVRNIVKDVEHDEDMVQRLLEFKAFADKLVESSFADEVSEPPTTTKPTPGPSTKPAPVSATKKSQNKEFNYALIDAFSLGFKERQNKPAEMVAKHLDRAMRRGQKGKRDEDYAAELDAVLGLYRFTNDKDVFRAFYHRALAKRLLLERSASDDFEKRMLKKLKEEYDPEFGMGDQMFTDLALSRDIMREYTESRARLGIPESAQKLNVMVLQRSVWPFAARKYDVDLPATMQDELSRYATFYKSRHSGHKLDWDHALGTVTLRARFKNGEKELSVSLYQALVLLLFNEGTEMTFTDLKTQTRMDDAELRRTLQSLALGKKRVLRKTPVGKDVNDGDVFSFHADFTDPRYAVHINSIQVKETPEESKRTQNSIEGDRKHALDAAIVRVMKARKELHYEQLKAATIDAVKNHFVPEVSVIKKRIQGLVEQEYLRRDEGDMNLYIYIA</sequence>
<gene>
    <name evidence="8" type="ORF">WOLCODRAFT_134965</name>
</gene>
<dbReference type="InterPro" id="IPR001373">
    <property type="entry name" value="Cullin_N"/>
</dbReference>
<dbReference type="Gene3D" id="1.10.10.10">
    <property type="entry name" value="Winged helix-like DNA-binding domain superfamily/Winged helix DNA-binding domain"/>
    <property type="match status" value="1"/>
</dbReference>
<evidence type="ECO:0000313" key="9">
    <source>
        <dbReference type="Proteomes" id="UP000218811"/>
    </source>
</evidence>
<dbReference type="InterPro" id="IPR019559">
    <property type="entry name" value="Cullin_neddylation_domain"/>
</dbReference>
<name>A0A2H3J059_WOLCO</name>
<dbReference type="PROSITE" id="PS50069">
    <property type="entry name" value="CULLIN_2"/>
    <property type="match status" value="1"/>
</dbReference>
<dbReference type="SMART" id="SM00182">
    <property type="entry name" value="CULLIN"/>
    <property type="match status" value="1"/>
</dbReference>
<proteinExistence type="inferred from homology"/>
<evidence type="ECO:0000313" key="8">
    <source>
        <dbReference type="EMBL" id="PCH33173.1"/>
    </source>
</evidence>
<dbReference type="FunFam" id="1.10.10.10:FF:000014">
    <property type="entry name" value="Cullin 1"/>
    <property type="match status" value="1"/>
</dbReference>
<keyword evidence="2" id="KW-1017">Isopeptide bond</keyword>
<dbReference type="SUPFAM" id="SSF75632">
    <property type="entry name" value="Cullin homology domain"/>
    <property type="match status" value="1"/>
</dbReference>